<dbReference type="CDD" id="cd14014">
    <property type="entry name" value="STKc_PknB_like"/>
    <property type="match status" value="1"/>
</dbReference>
<organism evidence="8 9">
    <name type="scientific">Teredinibacter turnerae (strain ATCC 39867 / T7901)</name>
    <dbReference type="NCBI Taxonomy" id="377629"/>
    <lineage>
        <taxon>Bacteria</taxon>
        <taxon>Pseudomonadati</taxon>
        <taxon>Pseudomonadota</taxon>
        <taxon>Gammaproteobacteria</taxon>
        <taxon>Cellvibrionales</taxon>
        <taxon>Cellvibrionaceae</taxon>
        <taxon>Teredinibacter</taxon>
    </lineage>
</organism>
<dbReference type="OrthoDB" id="9801841at2"/>
<dbReference type="PROSITE" id="PS00107">
    <property type="entry name" value="PROTEIN_KINASE_ATP"/>
    <property type="match status" value="1"/>
</dbReference>
<dbReference type="SMART" id="SM00220">
    <property type="entry name" value="S_TKc"/>
    <property type="match status" value="1"/>
</dbReference>
<evidence type="ECO:0000256" key="6">
    <source>
        <dbReference type="SAM" id="Phobius"/>
    </source>
</evidence>
<dbReference type="InterPro" id="IPR008271">
    <property type="entry name" value="Ser/Thr_kinase_AS"/>
</dbReference>
<dbReference type="SUPFAM" id="SSF48452">
    <property type="entry name" value="TPR-like"/>
    <property type="match status" value="1"/>
</dbReference>
<keyword evidence="1" id="KW-0808">Transferase</keyword>
<evidence type="ECO:0000256" key="3">
    <source>
        <dbReference type="ARBA" id="ARBA00022777"/>
    </source>
</evidence>
<keyword evidence="2 5" id="KW-0547">Nucleotide-binding</keyword>
<dbReference type="GO" id="GO:0005524">
    <property type="term" value="F:ATP binding"/>
    <property type="evidence" value="ECO:0007669"/>
    <property type="project" value="UniProtKB-UniRule"/>
</dbReference>
<dbReference type="AlphaFoldDB" id="C5BR09"/>
<protein>
    <submittedName>
        <fullName evidence="8">Protein kinase domain protein</fullName>
    </submittedName>
</protein>
<feature type="domain" description="Protein kinase" evidence="7">
    <location>
        <begin position="521"/>
        <end position="784"/>
    </location>
</feature>
<dbReference type="SUPFAM" id="SSF56112">
    <property type="entry name" value="Protein kinase-like (PK-like)"/>
    <property type="match status" value="1"/>
</dbReference>
<keyword evidence="3 8" id="KW-0418">Kinase</keyword>
<dbReference type="PANTHER" id="PTHR43289">
    <property type="entry name" value="MITOGEN-ACTIVATED PROTEIN KINASE KINASE KINASE 20-RELATED"/>
    <property type="match status" value="1"/>
</dbReference>
<proteinExistence type="predicted"/>
<sequence>MRGWVFVLGVFIALLPWQPGWMHAIDRGLFTATSYLVDAPKGASRIGLVEVPPEIFGHWQADLYEGGKLAALLSNVLHSSDATVGILLEAPLDNGSTQIDAALDRLASGNNKAAAQEAAEIIERKRLLLDLLGNSRVVIGVEQGSAVLPRPVSEIDGVLAKLPEGAADWLWPMHLAPAAELGSAVLPQRGVFIGRGALHPAIAREQGTQSLQVSFLADFLAATTVGEHARTQWDLAWQRDRGLLLGERLLPLSPRGDFLAFNATSARMRPLINRMSLEEGLARGAFPNYVLIAVAGDPVAPQVAAALYSALHGHIAATPWWQSFTAPIITLMITLLLVFALPRVSAFSGAMTCAVFGLLLLLSQTILVITKGWWLPIAEQLVWTALGLCLIRLWVNYHGRWQLLIQRADEACIERADGLIEVGDLQQARTLLDECSASQAVLQKYYDLGNAHVARRQYRTAIDVYQALANRKKNFRDTEQKIGALEAMVATTNNVGVGQSEVEATMVLSRAHIDRPVLGRYEIHEELGRGAMGIVYLGFDPRIARYVAIKTLNYGQFQPRELDNIKTRFFREAEAAGRLTHPNIVSVYDVGEERDLAFIAMDYVEGKALNAFIDPNCLLPVFEVYRIIADVATALEYAHASNIVHRDIKPGNIIYNPSPYQVKVTDFGIARLMDDSKTSTGEILGSPLYMSPEQLKGRKVDPTADVFSLGVTFYQLLCGYLPFSGDNLASLTYEIIHGKHRSVRTLRRDLPSSAARITNQCLQKESQDRYESAGELALVLKKAIRRDFASEARKAGYL</sequence>
<feature type="transmembrane region" description="Helical" evidence="6">
    <location>
        <begin position="320"/>
        <end position="341"/>
    </location>
</feature>
<keyword evidence="4 5" id="KW-0067">ATP-binding</keyword>
<dbReference type="eggNOG" id="COG0515">
    <property type="taxonomic scope" value="Bacteria"/>
</dbReference>
<feature type="binding site" evidence="5">
    <location>
        <position position="550"/>
    </location>
    <ligand>
        <name>ATP</name>
        <dbReference type="ChEBI" id="CHEBI:30616"/>
    </ligand>
</feature>
<feature type="transmembrane region" description="Helical" evidence="6">
    <location>
        <begin position="353"/>
        <end position="374"/>
    </location>
</feature>
<evidence type="ECO:0000256" key="2">
    <source>
        <dbReference type="ARBA" id="ARBA00022741"/>
    </source>
</evidence>
<keyword evidence="6" id="KW-0812">Transmembrane</keyword>
<dbReference type="InterPro" id="IPR000719">
    <property type="entry name" value="Prot_kinase_dom"/>
</dbReference>
<dbReference type="HOGENOM" id="CLU_352289_0_0_6"/>
<dbReference type="PANTHER" id="PTHR43289:SF6">
    <property type="entry name" value="SERINE_THREONINE-PROTEIN KINASE NEKL-3"/>
    <property type="match status" value="1"/>
</dbReference>
<dbReference type="InterPro" id="IPR011009">
    <property type="entry name" value="Kinase-like_dom_sf"/>
</dbReference>
<keyword evidence="6" id="KW-1133">Transmembrane helix</keyword>
<evidence type="ECO:0000256" key="1">
    <source>
        <dbReference type="ARBA" id="ARBA00022679"/>
    </source>
</evidence>
<evidence type="ECO:0000256" key="5">
    <source>
        <dbReference type="PROSITE-ProRule" id="PRU10141"/>
    </source>
</evidence>
<dbReference type="Pfam" id="PF00069">
    <property type="entry name" value="Pkinase"/>
    <property type="match status" value="1"/>
</dbReference>
<keyword evidence="6" id="KW-0472">Membrane</keyword>
<evidence type="ECO:0000313" key="9">
    <source>
        <dbReference type="Proteomes" id="UP000009080"/>
    </source>
</evidence>
<dbReference type="Gene3D" id="3.30.200.20">
    <property type="entry name" value="Phosphorylase Kinase, domain 1"/>
    <property type="match status" value="1"/>
</dbReference>
<dbReference type="EMBL" id="CP001614">
    <property type="protein sequence ID" value="ACR14768.1"/>
    <property type="molecule type" value="Genomic_DNA"/>
</dbReference>
<dbReference type="GO" id="GO:0004674">
    <property type="term" value="F:protein serine/threonine kinase activity"/>
    <property type="evidence" value="ECO:0007669"/>
    <property type="project" value="TreeGrafter"/>
</dbReference>
<dbReference type="STRING" id="377629.TERTU_1085"/>
<evidence type="ECO:0000256" key="4">
    <source>
        <dbReference type="ARBA" id="ARBA00022840"/>
    </source>
</evidence>
<evidence type="ECO:0000313" key="8">
    <source>
        <dbReference type="EMBL" id="ACR14768.1"/>
    </source>
</evidence>
<evidence type="ECO:0000259" key="7">
    <source>
        <dbReference type="PROSITE" id="PS50011"/>
    </source>
</evidence>
<dbReference type="PROSITE" id="PS50011">
    <property type="entry name" value="PROTEIN_KINASE_DOM"/>
    <property type="match status" value="1"/>
</dbReference>
<reference evidence="8 9" key="1">
    <citation type="journal article" date="2009" name="PLoS ONE">
        <title>The complete genome of Teredinibacter turnerae T7901: an intracellular endosymbiont of marine wood-boring bivalves (shipworms).</title>
        <authorList>
            <person name="Yang J.C."/>
            <person name="Madupu R."/>
            <person name="Durkin A.S."/>
            <person name="Ekborg N.A."/>
            <person name="Pedamallu C.S."/>
            <person name="Hostetler J.B."/>
            <person name="Radune D."/>
            <person name="Toms B.S."/>
            <person name="Henrissat B."/>
            <person name="Coutinho P.M."/>
            <person name="Schwarz S."/>
            <person name="Field L."/>
            <person name="Trindade-Silva A.E."/>
            <person name="Soares C.A.G."/>
            <person name="Elshahawi S."/>
            <person name="Hanora A."/>
            <person name="Schmidt E.W."/>
            <person name="Haygood M.G."/>
            <person name="Posfai J."/>
            <person name="Benner J."/>
            <person name="Madinger C."/>
            <person name="Nove J."/>
            <person name="Anton B."/>
            <person name="Chaudhary K."/>
            <person name="Foster J."/>
            <person name="Holman A."/>
            <person name="Kumar S."/>
            <person name="Lessard P.A."/>
            <person name="Luyten Y.A."/>
            <person name="Slatko B."/>
            <person name="Wood N."/>
            <person name="Wu B."/>
            <person name="Teplitski M."/>
            <person name="Mougous J.D."/>
            <person name="Ward N."/>
            <person name="Eisen J.A."/>
            <person name="Badger J.H."/>
            <person name="Distel D.L."/>
        </authorList>
    </citation>
    <scope>NUCLEOTIDE SEQUENCE [LARGE SCALE GENOMIC DNA]</scope>
    <source>
        <strain evidence="9">ATCC 39867 / T7901</strain>
    </source>
</reference>
<keyword evidence="9" id="KW-1185">Reference proteome</keyword>
<name>C5BR09_TERTT</name>
<accession>C5BR09</accession>
<dbReference type="Proteomes" id="UP000009080">
    <property type="component" value="Chromosome"/>
</dbReference>
<dbReference type="InterPro" id="IPR017441">
    <property type="entry name" value="Protein_kinase_ATP_BS"/>
</dbReference>
<dbReference type="InterPro" id="IPR011990">
    <property type="entry name" value="TPR-like_helical_dom_sf"/>
</dbReference>
<gene>
    <name evidence="8" type="ordered locus">TERTU_1085</name>
</gene>
<dbReference type="Gene3D" id="1.10.510.10">
    <property type="entry name" value="Transferase(Phosphotransferase) domain 1"/>
    <property type="match status" value="1"/>
</dbReference>
<dbReference type="KEGG" id="ttu:TERTU_1085"/>
<dbReference type="PROSITE" id="PS00108">
    <property type="entry name" value="PROTEIN_KINASE_ST"/>
    <property type="match status" value="1"/>
</dbReference>